<gene>
    <name evidence="1" type="ORF">QAD02_011269</name>
</gene>
<accession>A0ACC2NX95</accession>
<organism evidence="1 2">
    <name type="scientific">Eretmocerus hayati</name>
    <dbReference type="NCBI Taxonomy" id="131215"/>
    <lineage>
        <taxon>Eukaryota</taxon>
        <taxon>Metazoa</taxon>
        <taxon>Ecdysozoa</taxon>
        <taxon>Arthropoda</taxon>
        <taxon>Hexapoda</taxon>
        <taxon>Insecta</taxon>
        <taxon>Pterygota</taxon>
        <taxon>Neoptera</taxon>
        <taxon>Endopterygota</taxon>
        <taxon>Hymenoptera</taxon>
        <taxon>Apocrita</taxon>
        <taxon>Proctotrupomorpha</taxon>
        <taxon>Chalcidoidea</taxon>
        <taxon>Aphelinidae</taxon>
        <taxon>Aphelininae</taxon>
        <taxon>Eretmocerus</taxon>
    </lineage>
</organism>
<sequence>MPNSSQNLKDVHSDEQKSRGSEASDATMDTASSSLDSNDQDSLERVRDFMLDGWTAASPPKFVSLQEIMKAARGMQNMALAHEIAVDKNFKIDKLEPEEDTLHKQVKDIVHKAFWDILAAELSEDPPIYTQALRLLQEIKESIDELLLPHNARTRETINQVLDIDLIRQQAEKGVLDFHHYSQYVISLMAKICAPVRDEKIEELKKHSDVIETFKGIMEVLQLMKLDLANFTISMIRPSIIASSIEYEKAKFAEFLKIQADGLQYTKKWLLKHLKPETIEAASTDPNFIKQTTHSLLTEAYLDLLEFDSCPNAETLMLDQARLLDLRNKTSRLAITGSILLLLKPLPFPMSDQHKSELKEHLLVLLDSATSNKDLDGVMPNVLVQVKTEIQKAQQNLAYSETPEFKEFSSILDKQILSLSKPDHKVRELVTSRIRQFLMNVIVSQSAKPQQIPTGLSLLQKELIDVAAQFAILFSHNRSVFGEYYQDIIVAAINEKKSNSKSSAIEIKA</sequence>
<dbReference type="EMBL" id="CM056742">
    <property type="protein sequence ID" value="KAJ8675483.1"/>
    <property type="molecule type" value="Genomic_DNA"/>
</dbReference>
<protein>
    <submittedName>
        <fullName evidence="1">Uncharacterized protein</fullName>
    </submittedName>
</protein>
<reference evidence="1" key="1">
    <citation type="submission" date="2023-04" db="EMBL/GenBank/DDBJ databases">
        <title>A chromosome-level genome assembly of the parasitoid wasp Eretmocerus hayati.</title>
        <authorList>
            <person name="Zhong Y."/>
            <person name="Liu S."/>
            <person name="Liu Y."/>
        </authorList>
    </citation>
    <scope>NUCLEOTIDE SEQUENCE</scope>
    <source>
        <strain evidence="1">ZJU_SS_LIU_2023</strain>
    </source>
</reference>
<evidence type="ECO:0000313" key="1">
    <source>
        <dbReference type="EMBL" id="KAJ8675483.1"/>
    </source>
</evidence>
<comment type="caution">
    <text evidence="1">The sequence shown here is derived from an EMBL/GenBank/DDBJ whole genome shotgun (WGS) entry which is preliminary data.</text>
</comment>
<keyword evidence="2" id="KW-1185">Reference proteome</keyword>
<name>A0ACC2NX95_9HYME</name>
<proteinExistence type="predicted"/>
<evidence type="ECO:0000313" key="2">
    <source>
        <dbReference type="Proteomes" id="UP001239111"/>
    </source>
</evidence>
<dbReference type="Proteomes" id="UP001239111">
    <property type="component" value="Chromosome 2"/>
</dbReference>